<reference evidence="2" key="2">
    <citation type="submission" date="2020-09" db="EMBL/GenBank/DDBJ databases">
        <authorList>
            <person name="Sun Q."/>
            <person name="Ohkuma M."/>
        </authorList>
    </citation>
    <scope>NUCLEOTIDE SEQUENCE</scope>
    <source>
        <strain evidence="2">JCM 14359</strain>
    </source>
</reference>
<dbReference type="EMBL" id="BMOC01000010">
    <property type="protein sequence ID" value="GGJ08766.1"/>
    <property type="molecule type" value="Genomic_DNA"/>
</dbReference>
<sequence length="288" mass="30267">MCRLFAVVSGSELTARRYGRSFLLRDRNRNTVIVVATEDFEVYHDVVAELRDRGVAFTTREPGAALPDGTRIVIHAADEGSPLPVGVAAVVAAAGEGRRAVEEAVSVLRGEEGRTIVGIDPGPRPGIAVLAGGTVLAAFQVPLSEVAAVVRRETDDAPDPLIRVGDGARLRSAQLVNDLNDCTVEVVDETGTTPYLGTGVRGMGDVLAAVNIARRSGEVTDSRDVDPTPGELQRIKDRSREASEDDRSIDEGLARRVAAGELTVGEALAAHREGNDGGAGGADTDRVE</sequence>
<accession>A0A830EIN4</accession>
<evidence type="ECO:0000313" key="3">
    <source>
        <dbReference type="Proteomes" id="UP000653099"/>
    </source>
</evidence>
<evidence type="ECO:0000313" key="2">
    <source>
        <dbReference type="EMBL" id="GGJ08766.1"/>
    </source>
</evidence>
<organism evidence="2 3">
    <name type="scientific">Halobellus salinus</name>
    <dbReference type="NCBI Taxonomy" id="931585"/>
    <lineage>
        <taxon>Archaea</taxon>
        <taxon>Methanobacteriati</taxon>
        <taxon>Methanobacteriota</taxon>
        <taxon>Stenosarchaea group</taxon>
        <taxon>Halobacteria</taxon>
        <taxon>Halobacteriales</taxon>
        <taxon>Haloferacaceae</taxon>
        <taxon>Halobellus</taxon>
    </lineage>
</organism>
<reference evidence="2" key="1">
    <citation type="journal article" date="2014" name="Int. J. Syst. Evol. Microbiol.">
        <title>Complete genome sequence of Corynebacterium casei LMG S-19264T (=DSM 44701T), isolated from a smear-ripened cheese.</title>
        <authorList>
            <consortium name="US DOE Joint Genome Institute (JGI-PGF)"/>
            <person name="Walter F."/>
            <person name="Albersmeier A."/>
            <person name="Kalinowski J."/>
            <person name="Ruckert C."/>
        </authorList>
    </citation>
    <scope>NUCLEOTIDE SEQUENCE</scope>
    <source>
        <strain evidence="2">JCM 14359</strain>
    </source>
</reference>
<keyword evidence="3" id="KW-1185">Reference proteome</keyword>
<gene>
    <name evidence="2" type="ORF">GCM10008995_18280</name>
</gene>
<evidence type="ECO:0000256" key="1">
    <source>
        <dbReference type="SAM" id="MobiDB-lite"/>
    </source>
</evidence>
<proteinExistence type="predicted"/>
<feature type="region of interest" description="Disordered" evidence="1">
    <location>
        <begin position="266"/>
        <end position="288"/>
    </location>
</feature>
<name>A0A830EIN4_9EURY</name>
<comment type="caution">
    <text evidence="2">The sequence shown here is derived from an EMBL/GenBank/DDBJ whole genome shotgun (WGS) entry which is preliminary data.</text>
</comment>
<dbReference type="AlphaFoldDB" id="A0A830EIN4"/>
<protein>
    <submittedName>
        <fullName evidence="2">Uncharacterized protein</fullName>
    </submittedName>
</protein>
<dbReference type="Proteomes" id="UP000653099">
    <property type="component" value="Unassembled WGS sequence"/>
</dbReference>